<gene>
    <name evidence="1" type="ORF">DN069_30105</name>
</gene>
<dbReference type="AlphaFoldDB" id="A0A2X0IEC2"/>
<evidence type="ECO:0000313" key="2">
    <source>
        <dbReference type="Proteomes" id="UP000248889"/>
    </source>
</evidence>
<accession>A0A2X0IEC2</accession>
<evidence type="ECO:0000313" key="1">
    <source>
        <dbReference type="EMBL" id="RAG81973.1"/>
    </source>
</evidence>
<dbReference type="EMBL" id="QKYN01000130">
    <property type="protein sequence ID" value="RAG81973.1"/>
    <property type="molecule type" value="Genomic_DNA"/>
</dbReference>
<comment type="caution">
    <text evidence="1">The sequence shown here is derived from an EMBL/GenBank/DDBJ whole genome shotgun (WGS) entry which is preliminary data.</text>
</comment>
<name>A0A2X0IEC2_9ACTN</name>
<reference evidence="1 2" key="1">
    <citation type="submission" date="2018-06" db="EMBL/GenBank/DDBJ databases">
        <title>Streptacidiphilus pinicola sp. nov., isolated from pine grove soil.</title>
        <authorList>
            <person name="Roh S.G."/>
            <person name="Park S."/>
            <person name="Kim M.-K."/>
            <person name="Yun B.-R."/>
            <person name="Park J."/>
            <person name="Kim M.J."/>
            <person name="Kim Y.S."/>
            <person name="Kim S.B."/>
        </authorList>
    </citation>
    <scope>NUCLEOTIDE SEQUENCE [LARGE SCALE GENOMIC DNA]</scope>
    <source>
        <strain evidence="1 2">MMS16-CNU450</strain>
    </source>
</reference>
<sequence length="62" mass="6145">MTDTAPSAPLTVVPGAPEPRLALTGADIDNAPDVTLNVVVVSGSAPLVAAAGLRCVVSRPRP</sequence>
<dbReference type="Proteomes" id="UP000248889">
    <property type="component" value="Unassembled WGS sequence"/>
</dbReference>
<keyword evidence="2" id="KW-1185">Reference proteome</keyword>
<organism evidence="1 2">
    <name type="scientific">Streptacidiphilus pinicola</name>
    <dbReference type="NCBI Taxonomy" id="2219663"/>
    <lineage>
        <taxon>Bacteria</taxon>
        <taxon>Bacillati</taxon>
        <taxon>Actinomycetota</taxon>
        <taxon>Actinomycetes</taxon>
        <taxon>Kitasatosporales</taxon>
        <taxon>Streptomycetaceae</taxon>
        <taxon>Streptacidiphilus</taxon>
    </lineage>
</organism>
<proteinExistence type="predicted"/>
<protein>
    <submittedName>
        <fullName evidence="1">Uncharacterized protein</fullName>
    </submittedName>
</protein>